<dbReference type="Proteomes" id="UP000256805">
    <property type="component" value="Unassembled WGS sequence"/>
</dbReference>
<name>A0A375IWI4_9BURK</name>
<accession>A0A375IWI4</accession>
<dbReference type="RefSeq" id="WP_147311469.1">
    <property type="nucleotide sequence ID" value="NZ_LS483233.1"/>
</dbReference>
<proteinExistence type="predicted"/>
<evidence type="ECO:0000256" key="1">
    <source>
        <dbReference type="SAM" id="MobiDB-lite"/>
    </source>
</evidence>
<evidence type="ECO:0000313" key="2">
    <source>
        <dbReference type="EMBL" id="SPR97334.1"/>
    </source>
</evidence>
<protein>
    <submittedName>
        <fullName evidence="2">Uncharacterized protein</fullName>
    </submittedName>
</protein>
<sequence length="254" mass="28560">MPLINKPIIKQIYREFRIPLICATIWTSYNIYASRSITTAIASFSASFFFCSWIIGQFLRIAKQQRVESDLNTVKENLVSLINKLEVKTTDLVSYITGGDSTCHLSGHATDQMVFLNVVVHVGNHPIYDVNARIVDLRIFERLMERENVTANDIFTNDINIKIGNLIPGTASGINIQLPVHGNAANFNIFYSARNGLFVQILRYKKVHNDWKCSSVVTRQGQSTPLYRHVDEGFPEDSPPAHETQGSSPISVTD</sequence>
<evidence type="ECO:0000313" key="3">
    <source>
        <dbReference type="Proteomes" id="UP000256805"/>
    </source>
</evidence>
<organism evidence="2 3">
    <name type="scientific">Cupriavidus taiwanensis</name>
    <dbReference type="NCBI Taxonomy" id="164546"/>
    <lineage>
        <taxon>Bacteria</taxon>
        <taxon>Pseudomonadati</taxon>
        <taxon>Pseudomonadota</taxon>
        <taxon>Betaproteobacteria</taxon>
        <taxon>Burkholderiales</taxon>
        <taxon>Burkholderiaceae</taxon>
        <taxon>Cupriavidus</taxon>
    </lineage>
</organism>
<gene>
    <name evidence="2" type="ORF">CBM2634_A170064</name>
</gene>
<dbReference type="AlphaFoldDB" id="A0A375IWI4"/>
<reference evidence="2 3" key="1">
    <citation type="submission" date="2018-01" db="EMBL/GenBank/DDBJ databases">
        <authorList>
            <person name="Gaut B.S."/>
            <person name="Morton B.R."/>
            <person name="Clegg M.T."/>
            <person name="Duvall M.R."/>
        </authorList>
    </citation>
    <scope>NUCLEOTIDE SEQUENCE [LARGE SCALE GENOMIC DNA]</scope>
    <source>
        <strain evidence="2">Cupriavidus taiwanensis cmp 52</strain>
    </source>
</reference>
<dbReference type="EMBL" id="OVTA01000009">
    <property type="protein sequence ID" value="SPR97334.1"/>
    <property type="molecule type" value="Genomic_DNA"/>
</dbReference>
<feature type="compositionally biased region" description="Polar residues" evidence="1">
    <location>
        <begin position="244"/>
        <end position="254"/>
    </location>
</feature>
<feature type="region of interest" description="Disordered" evidence="1">
    <location>
        <begin position="228"/>
        <end position="254"/>
    </location>
</feature>